<evidence type="ECO:0000256" key="1">
    <source>
        <dbReference type="SAM" id="MobiDB-lite"/>
    </source>
</evidence>
<feature type="compositionally biased region" description="Polar residues" evidence="1">
    <location>
        <begin position="81"/>
        <end position="103"/>
    </location>
</feature>
<proteinExistence type="predicted"/>
<reference evidence="2" key="2">
    <citation type="submission" date="2018-03" db="EMBL/GenBank/DDBJ databases">
        <title>The Triticum urartu genome reveals the dynamic nature of wheat genome evolution.</title>
        <authorList>
            <person name="Ling H."/>
            <person name="Ma B."/>
            <person name="Shi X."/>
            <person name="Liu H."/>
            <person name="Dong L."/>
            <person name="Sun H."/>
            <person name="Cao Y."/>
            <person name="Gao Q."/>
            <person name="Zheng S."/>
            <person name="Li Y."/>
            <person name="Yu Y."/>
            <person name="Du H."/>
            <person name="Qi M."/>
            <person name="Li Y."/>
            <person name="Yu H."/>
            <person name="Cui Y."/>
            <person name="Wang N."/>
            <person name="Chen C."/>
            <person name="Wu H."/>
            <person name="Zhao Y."/>
            <person name="Zhang J."/>
            <person name="Li Y."/>
            <person name="Zhou W."/>
            <person name="Zhang B."/>
            <person name="Hu W."/>
            <person name="Eijk M."/>
            <person name="Tang J."/>
            <person name="Witsenboer H."/>
            <person name="Zhao S."/>
            <person name="Li Z."/>
            <person name="Zhang A."/>
            <person name="Wang D."/>
            <person name="Liang C."/>
        </authorList>
    </citation>
    <scope>NUCLEOTIDE SEQUENCE [LARGE SCALE GENOMIC DNA]</scope>
    <source>
        <strain evidence="2">cv. G1812</strain>
    </source>
</reference>
<dbReference type="Gramene" id="TuG1812G0700003731.01.T01">
    <property type="protein sequence ID" value="TuG1812G0700003731.01.T01.cds417685"/>
    <property type="gene ID" value="TuG1812G0700003731.01"/>
</dbReference>
<reference evidence="2" key="3">
    <citation type="submission" date="2022-06" db="UniProtKB">
        <authorList>
            <consortium name="EnsemblPlants"/>
        </authorList>
    </citation>
    <scope>IDENTIFICATION</scope>
</reference>
<protein>
    <submittedName>
        <fullName evidence="2">Uncharacterized protein</fullName>
    </submittedName>
</protein>
<dbReference type="AlphaFoldDB" id="A0A8R7R667"/>
<sequence>QSKTTFPFPCPCPPHAALPSPPHRRRPAPSPPPEPTGARLEEEQIFVRPLPDLYRLPRLLPLSVRKPPSFGTAFRDEEPNRIQSNPGGSLSSRPSALTSRPQC</sequence>
<keyword evidence="3" id="KW-1185">Reference proteome</keyword>
<dbReference type="EnsemblPlants" id="TuG1812G0700003731.01.T01">
    <property type="protein sequence ID" value="TuG1812G0700003731.01.T01.cds417685"/>
    <property type="gene ID" value="TuG1812G0700003731.01"/>
</dbReference>
<feature type="region of interest" description="Disordered" evidence="1">
    <location>
        <begin position="1"/>
        <end position="42"/>
    </location>
</feature>
<evidence type="ECO:0000313" key="2">
    <source>
        <dbReference type="EnsemblPlants" id="TuG1812G0700003731.01.T01.cds417685"/>
    </source>
</evidence>
<organism evidence="2 3">
    <name type="scientific">Triticum urartu</name>
    <name type="common">Red wild einkorn</name>
    <name type="synonym">Crithodium urartu</name>
    <dbReference type="NCBI Taxonomy" id="4572"/>
    <lineage>
        <taxon>Eukaryota</taxon>
        <taxon>Viridiplantae</taxon>
        <taxon>Streptophyta</taxon>
        <taxon>Embryophyta</taxon>
        <taxon>Tracheophyta</taxon>
        <taxon>Spermatophyta</taxon>
        <taxon>Magnoliopsida</taxon>
        <taxon>Liliopsida</taxon>
        <taxon>Poales</taxon>
        <taxon>Poaceae</taxon>
        <taxon>BOP clade</taxon>
        <taxon>Pooideae</taxon>
        <taxon>Triticodae</taxon>
        <taxon>Triticeae</taxon>
        <taxon>Triticinae</taxon>
        <taxon>Triticum</taxon>
    </lineage>
</organism>
<dbReference type="Proteomes" id="UP000015106">
    <property type="component" value="Chromosome 7"/>
</dbReference>
<evidence type="ECO:0000313" key="3">
    <source>
        <dbReference type="Proteomes" id="UP000015106"/>
    </source>
</evidence>
<feature type="region of interest" description="Disordered" evidence="1">
    <location>
        <begin position="63"/>
        <end position="103"/>
    </location>
</feature>
<name>A0A8R7R667_TRIUA</name>
<feature type="compositionally biased region" description="Pro residues" evidence="1">
    <location>
        <begin position="8"/>
        <end position="21"/>
    </location>
</feature>
<accession>A0A8R7R667</accession>
<reference evidence="3" key="1">
    <citation type="journal article" date="2013" name="Nature">
        <title>Draft genome of the wheat A-genome progenitor Triticum urartu.</title>
        <authorList>
            <person name="Ling H.Q."/>
            <person name="Zhao S."/>
            <person name="Liu D."/>
            <person name="Wang J."/>
            <person name="Sun H."/>
            <person name="Zhang C."/>
            <person name="Fan H."/>
            <person name="Li D."/>
            <person name="Dong L."/>
            <person name="Tao Y."/>
            <person name="Gao C."/>
            <person name="Wu H."/>
            <person name="Li Y."/>
            <person name="Cui Y."/>
            <person name="Guo X."/>
            <person name="Zheng S."/>
            <person name="Wang B."/>
            <person name="Yu K."/>
            <person name="Liang Q."/>
            <person name="Yang W."/>
            <person name="Lou X."/>
            <person name="Chen J."/>
            <person name="Feng M."/>
            <person name="Jian J."/>
            <person name="Zhang X."/>
            <person name="Luo G."/>
            <person name="Jiang Y."/>
            <person name="Liu J."/>
            <person name="Wang Z."/>
            <person name="Sha Y."/>
            <person name="Zhang B."/>
            <person name="Wu H."/>
            <person name="Tang D."/>
            <person name="Shen Q."/>
            <person name="Xue P."/>
            <person name="Zou S."/>
            <person name="Wang X."/>
            <person name="Liu X."/>
            <person name="Wang F."/>
            <person name="Yang Y."/>
            <person name="An X."/>
            <person name="Dong Z."/>
            <person name="Zhang K."/>
            <person name="Zhang X."/>
            <person name="Luo M.C."/>
            <person name="Dvorak J."/>
            <person name="Tong Y."/>
            <person name="Wang J."/>
            <person name="Yang H."/>
            <person name="Li Z."/>
            <person name="Wang D."/>
            <person name="Zhang A."/>
            <person name="Wang J."/>
        </authorList>
    </citation>
    <scope>NUCLEOTIDE SEQUENCE</scope>
    <source>
        <strain evidence="3">cv. G1812</strain>
    </source>
</reference>